<accession>A0A9P8UMK9</accession>
<evidence type="ECO:0000313" key="2">
    <source>
        <dbReference type="EMBL" id="KAH6654727.1"/>
    </source>
</evidence>
<sequence length="113" mass="13148">MQRAHHVSMLWNVASAGPRRSRLALFFRTRNTGHYRHHSTSYCLLRNREPMLIAVLSLSWVIMAYYSLECLSKMRAIGFGLGNYVFYDILNGAIHNINSMVNNQSWSRMVKIK</sequence>
<feature type="transmembrane region" description="Helical" evidence="1">
    <location>
        <begin position="51"/>
        <end position="68"/>
    </location>
</feature>
<dbReference type="GeneID" id="70124885"/>
<evidence type="ECO:0000256" key="1">
    <source>
        <dbReference type="SAM" id="Phobius"/>
    </source>
</evidence>
<evidence type="ECO:0000313" key="3">
    <source>
        <dbReference type="Proteomes" id="UP000758603"/>
    </source>
</evidence>
<proteinExistence type="predicted"/>
<protein>
    <submittedName>
        <fullName evidence="2">Uncharacterized protein</fullName>
    </submittedName>
</protein>
<keyword evidence="1" id="KW-1133">Transmembrane helix</keyword>
<gene>
    <name evidence="2" type="ORF">BKA67DRAFT_288271</name>
</gene>
<dbReference type="RefSeq" id="XP_045958997.1">
    <property type="nucleotide sequence ID" value="XM_046095992.1"/>
</dbReference>
<reference evidence="2" key="1">
    <citation type="journal article" date="2021" name="Nat. Commun.">
        <title>Genetic determinants of endophytism in the Arabidopsis root mycobiome.</title>
        <authorList>
            <person name="Mesny F."/>
            <person name="Miyauchi S."/>
            <person name="Thiergart T."/>
            <person name="Pickel B."/>
            <person name="Atanasova L."/>
            <person name="Karlsson M."/>
            <person name="Huettel B."/>
            <person name="Barry K.W."/>
            <person name="Haridas S."/>
            <person name="Chen C."/>
            <person name="Bauer D."/>
            <person name="Andreopoulos W."/>
            <person name="Pangilinan J."/>
            <person name="LaButti K."/>
            <person name="Riley R."/>
            <person name="Lipzen A."/>
            <person name="Clum A."/>
            <person name="Drula E."/>
            <person name="Henrissat B."/>
            <person name="Kohler A."/>
            <person name="Grigoriev I.V."/>
            <person name="Martin F.M."/>
            <person name="Hacquard S."/>
        </authorList>
    </citation>
    <scope>NUCLEOTIDE SEQUENCE</scope>
    <source>
        <strain evidence="2">MPI-SDFR-AT-0073</strain>
    </source>
</reference>
<dbReference type="EMBL" id="JAGPXC010000004">
    <property type="protein sequence ID" value="KAH6654727.1"/>
    <property type="molecule type" value="Genomic_DNA"/>
</dbReference>
<keyword evidence="3" id="KW-1185">Reference proteome</keyword>
<organism evidence="2 3">
    <name type="scientific">Truncatella angustata</name>
    <dbReference type="NCBI Taxonomy" id="152316"/>
    <lineage>
        <taxon>Eukaryota</taxon>
        <taxon>Fungi</taxon>
        <taxon>Dikarya</taxon>
        <taxon>Ascomycota</taxon>
        <taxon>Pezizomycotina</taxon>
        <taxon>Sordariomycetes</taxon>
        <taxon>Xylariomycetidae</taxon>
        <taxon>Amphisphaeriales</taxon>
        <taxon>Sporocadaceae</taxon>
        <taxon>Truncatella</taxon>
    </lineage>
</organism>
<comment type="caution">
    <text evidence="2">The sequence shown here is derived from an EMBL/GenBank/DDBJ whole genome shotgun (WGS) entry which is preliminary data.</text>
</comment>
<name>A0A9P8UMK9_9PEZI</name>
<keyword evidence="1" id="KW-0812">Transmembrane</keyword>
<dbReference type="Proteomes" id="UP000758603">
    <property type="component" value="Unassembled WGS sequence"/>
</dbReference>
<keyword evidence="1" id="KW-0472">Membrane</keyword>
<dbReference type="AlphaFoldDB" id="A0A9P8UMK9"/>